<evidence type="ECO:0000259" key="14">
    <source>
        <dbReference type="Pfam" id="PF00593"/>
    </source>
</evidence>
<dbReference type="InterPro" id="IPR012910">
    <property type="entry name" value="Plug_dom"/>
</dbReference>
<dbReference type="InterPro" id="IPR039426">
    <property type="entry name" value="TonB-dep_rcpt-like"/>
</dbReference>
<keyword evidence="16" id="KW-0675">Receptor</keyword>
<gene>
    <name evidence="16" type="primary">cirA_8</name>
    <name evidence="16" type="ORF">AUP74_00552</name>
</gene>
<dbReference type="EMBL" id="CP014143">
    <property type="protein sequence ID" value="AOS96022.1"/>
    <property type="molecule type" value="Genomic_DNA"/>
</dbReference>
<dbReference type="GO" id="GO:0006826">
    <property type="term" value="P:iron ion transport"/>
    <property type="evidence" value="ECO:0007669"/>
    <property type="project" value="UniProtKB-KW"/>
</dbReference>
<feature type="domain" description="TonB-dependent receptor-like beta-barrel" evidence="14">
    <location>
        <begin position="305"/>
        <end position="746"/>
    </location>
</feature>
<dbReference type="OrthoDB" id="127311at2"/>
<dbReference type="InterPro" id="IPR000531">
    <property type="entry name" value="Beta-barrel_TonB"/>
</dbReference>
<evidence type="ECO:0000256" key="3">
    <source>
        <dbReference type="ARBA" id="ARBA00022452"/>
    </source>
</evidence>
<evidence type="ECO:0000256" key="7">
    <source>
        <dbReference type="ARBA" id="ARBA00023065"/>
    </source>
</evidence>
<keyword evidence="10 11" id="KW-0998">Cell outer membrane</keyword>
<dbReference type="Gene3D" id="2.40.170.20">
    <property type="entry name" value="TonB-dependent receptor, beta-barrel domain"/>
    <property type="match status" value="1"/>
</dbReference>
<keyword evidence="6" id="KW-0408">Iron</keyword>
<proteinExistence type="inferred from homology"/>
<dbReference type="Pfam" id="PF00593">
    <property type="entry name" value="TonB_dep_Rec_b-barrel"/>
    <property type="match status" value="1"/>
</dbReference>
<dbReference type="PANTHER" id="PTHR32552:SF81">
    <property type="entry name" value="TONB-DEPENDENT OUTER MEMBRANE RECEPTOR"/>
    <property type="match status" value="1"/>
</dbReference>
<keyword evidence="9 11" id="KW-0472">Membrane</keyword>
<dbReference type="GO" id="GO:0009279">
    <property type="term" value="C:cell outer membrane"/>
    <property type="evidence" value="ECO:0007669"/>
    <property type="project" value="UniProtKB-SubCell"/>
</dbReference>
<dbReference type="STRING" id="1769779.AUP74_00552"/>
<keyword evidence="4" id="KW-0410">Iron transport</keyword>
<evidence type="ECO:0000256" key="5">
    <source>
        <dbReference type="ARBA" id="ARBA00022692"/>
    </source>
</evidence>
<dbReference type="KEGG" id="micc:AUP74_00552"/>
<evidence type="ECO:0000313" key="17">
    <source>
        <dbReference type="Proteomes" id="UP000095672"/>
    </source>
</evidence>
<evidence type="ECO:0000256" key="13">
    <source>
        <dbReference type="SAM" id="SignalP"/>
    </source>
</evidence>
<evidence type="ECO:0000256" key="8">
    <source>
        <dbReference type="ARBA" id="ARBA00023077"/>
    </source>
</evidence>
<keyword evidence="3 11" id="KW-1134">Transmembrane beta strand</keyword>
<accession>A0A1C9W4E9</accession>
<dbReference type="PROSITE" id="PS52016">
    <property type="entry name" value="TONB_DEPENDENT_REC_3"/>
    <property type="match status" value="1"/>
</dbReference>
<evidence type="ECO:0000256" key="11">
    <source>
        <dbReference type="PROSITE-ProRule" id="PRU01360"/>
    </source>
</evidence>
<evidence type="ECO:0000256" key="6">
    <source>
        <dbReference type="ARBA" id="ARBA00023004"/>
    </source>
</evidence>
<feature type="signal peptide" evidence="13">
    <location>
        <begin position="1"/>
        <end position="28"/>
    </location>
</feature>
<dbReference type="Pfam" id="PF07715">
    <property type="entry name" value="Plug"/>
    <property type="match status" value="1"/>
</dbReference>
<keyword evidence="13" id="KW-0732">Signal</keyword>
<feature type="domain" description="TonB-dependent receptor plug" evidence="15">
    <location>
        <begin position="55"/>
        <end position="167"/>
    </location>
</feature>
<dbReference type="InterPro" id="IPR036942">
    <property type="entry name" value="Beta-barrel_TonB_sf"/>
</dbReference>
<dbReference type="RefSeq" id="WP_069946213.1">
    <property type="nucleotide sequence ID" value="NZ_CP014143.1"/>
</dbReference>
<dbReference type="PATRIC" id="fig|1769779.3.peg.558"/>
<dbReference type="PANTHER" id="PTHR32552">
    <property type="entry name" value="FERRICHROME IRON RECEPTOR-RELATED"/>
    <property type="match status" value="1"/>
</dbReference>
<comment type="similarity">
    <text evidence="11 12">Belongs to the TonB-dependent receptor family.</text>
</comment>
<keyword evidence="8 12" id="KW-0798">TonB box</keyword>
<evidence type="ECO:0000259" key="15">
    <source>
        <dbReference type="Pfam" id="PF07715"/>
    </source>
</evidence>
<keyword evidence="5 11" id="KW-0812">Transmembrane</keyword>
<evidence type="ECO:0000256" key="9">
    <source>
        <dbReference type="ARBA" id="ARBA00023136"/>
    </source>
</evidence>
<keyword evidence="2 11" id="KW-0813">Transport</keyword>
<keyword evidence="7" id="KW-0406">Ion transport</keyword>
<dbReference type="AlphaFoldDB" id="A0A1C9W4E9"/>
<protein>
    <submittedName>
        <fullName evidence="16">Colicin I receptor</fullName>
    </submittedName>
</protein>
<dbReference type="SUPFAM" id="SSF56935">
    <property type="entry name" value="Porins"/>
    <property type="match status" value="1"/>
</dbReference>
<evidence type="ECO:0000313" key="16">
    <source>
        <dbReference type="EMBL" id="AOS96022.1"/>
    </source>
</evidence>
<keyword evidence="17" id="KW-1185">Reference proteome</keyword>
<reference evidence="17" key="1">
    <citation type="submission" date="2016-01" db="EMBL/GenBank/DDBJ databases">
        <title>Complete genome sequence of Microbulbifer sp. CCB-MM1, a halophile isolated from Matang Mangrove Forest, Perak.</title>
        <authorList>
            <person name="Moh T.H."/>
            <person name="Dinesh B."/>
            <person name="Lau N.-S."/>
            <person name="Go F."/>
            <person name="Alexander Chong S.-C."/>
        </authorList>
    </citation>
    <scope>NUCLEOTIDE SEQUENCE [LARGE SCALE GENOMIC DNA]</scope>
    <source>
        <strain evidence="17">CCB-MM1</strain>
    </source>
</reference>
<feature type="chain" id="PRO_5008895412" evidence="13">
    <location>
        <begin position="29"/>
        <end position="792"/>
    </location>
</feature>
<evidence type="ECO:0000256" key="10">
    <source>
        <dbReference type="ARBA" id="ARBA00023237"/>
    </source>
</evidence>
<organism evidence="16 17">
    <name type="scientific">Microbulbifer aggregans</name>
    <dbReference type="NCBI Taxonomy" id="1769779"/>
    <lineage>
        <taxon>Bacteria</taxon>
        <taxon>Pseudomonadati</taxon>
        <taxon>Pseudomonadota</taxon>
        <taxon>Gammaproteobacteria</taxon>
        <taxon>Cellvibrionales</taxon>
        <taxon>Microbulbiferaceae</taxon>
        <taxon>Microbulbifer</taxon>
    </lineage>
</organism>
<evidence type="ECO:0000256" key="12">
    <source>
        <dbReference type="RuleBase" id="RU003357"/>
    </source>
</evidence>
<comment type="subcellular location">
    <subcellularLocation>
        <location evidence="1 11">Cell outer membrane</location>
        <topology evidence="1 11">Multi-pass membrane protein</topology>
    </subcellularLocation>
</comment>
<dbReference type="Proteomes" id="UP000095672">
    <property type="component" value="Chromosome"/>
</dbReference>
<evidence type="ECO:0000256" key="2">
    <source>
        <dbReference type="ARBA" id="ARBA00022448"/>
    </source>
</evidence>
<evidence type="ECO:0000256" key="1">
    <source>
        <dbReference type="ARBA" id="ARBA00004571"/>
    </source>
</evidence>
<name>A0A1C9W4E9_9GAMM</name>
<evidence type="ECO:0000256" key="4">
    <source>
        <dbReference type="ARBA" id="ARBA00022496"/>
    </source>
</evidence>
<sequence precursor="true">MKEQSNKRFSRKALATAVAAVSTGYVLALPQVATAQDAEMMEEIIVTATSRETTIQDVPYNISAVSGDDVARAQITEQAELMRNIPGVAVVDRGNRNSGVINGIMIRGLNVDSAALGDYSVAAAPTVSTYVNSTPVYANFLLKDLERVEVLRGPQGTLYGSGSLGGTVRYITRKPSTEGFSADISSGVSSTAGSDGLNYSSDMVANFAISDNFAIRASGGFVDNAGIVDYVNVYRLDGNGIPAAPNGVLASDASYKSVEDADTVEITYGKVAALWRPTESSEVVLTHMMQEDDIGGRRQQTVGQDGWGQSYDDYENGSIQLEPSSREASLTSLEAEVDLGFATLTSSTSDYEHTGDSISENTGFYAQNGWIADYYYNYNRPMAQAVRQYEDSAFIQELRLVSNTEGSVDWIVGAFYMDQETAGAQQSYVRGFQQWADAAWGPGIVASDQDWDYARDDSFTELAFYGEVTWHMDALHLTLGARQFDNEYESSVYMDFPAYGPGAIFPVLRDSNVTEDDGVLFKVNASYDISEDTMAYATISEGYRRGGSNAVPTAGFFAEDSGWTVYESDTVLNYELGIKGSTDAFRYTVAAFAVDWDNVQVNTASRWWGFYAVGNAEAASTSGVELELQGDLTDQFSYTLGYAYVNAELDSDFTPPGYSAPIASAGTRLPGTPESTFTAALDYRAPIGAGDVEFVSRLAAYYQSDATNAASDSPRFAAELDGFSLLDGHVGLAGDWWTATLFAKNLTNEEGTTGLFKEEYMGTDPSQQYFGNGSKQFLTMPRTLGANVRITF</sequence>